<feature type="domain" description="DRBM" evidence="1">
    <location>
        <begin position="114"/>
        <end position="169"/>
    </location>
</feature>
<dbReference type="Pfam" id="PF00035">
    <property type="entry name" value="dsrm"/>
    <property type="match status" value="1"/>
</dbReference>
<dbReference type="EMBL" id="DQ317692">
    <property type="protein sequence ID" value="ABC74925.1"/>
    <property type="molecule type" value="Genomic_DNA"/>
</dbReference>
<reference evidence="2 3" key="1">
    <citation type="journal article" date="2006" name="J. Virol.">
        <title>Sequence analysis and organization of the Neodiprion abietis nucleopolyhedrovirus genome.</title>
        <authorList>
            <person name="Duffy S.P."/>
            <person name="Young A.M."/>
            <person name="Morin B."/>
            <person name="Lucarotti C.J."/>
            <person name="Koop B.F."/>
            <person name="Levin D.B."/>
        </authorList>
    </citation>
    <scope>NUCLEOTIDE SEQUENCE [LARGE SCALE GENOMIC DNA]</scope>
</reference>
<evidence type="ECO:0000259" key="1">
    <source>
        <dbReference type="Pfam" id="PF00035"/>
    </source>
</evidence>
<proteinExistence type="predicted"/>
<dbReference type="OrthoDB" id="31328at10239"/>
<name>Q0ZP29_9CBAC</name>
<dbReference type="Gene3D" id="3.30.160.20">
    <property type="match status" value="1"/>
</dbReference>
<dbReference type="GeneID" id="4179103"/>
<evidence type="ECO:0000313" key="2">
    <source>
        <dbReference type="EMBL" id="ABC74925.1"/>
    </source>
</evidence>
<keyword evidence="3" id="KW-1185">Reference proteome</keyword>
<dbReference type="RefSeq" id="YP_667899.1">
    <property type="nucleotide sequence ID" value="NC_008252.1"/>
</dbReference>
<dbReference type="Proteomes" id="UP000242804">
    <property type="component" value="Segment"/>
</dbReference>
<accession>Q0ZP29</accession>
<evidence type="ECO:0000313" key="3">
    <source>
        <dbReference type="Proteomes" id="UP000242804"/>
    </source>
</evidence>
<dbReference type="CDD" id="cd00048">
    <property type="entry name" value="DSRM_SF"/>
    <property type="match status" value="2"/>
</dbReference>
<sequence length="178" mass="20417">MPQIYTDPVSLFYQYVSRKAEMSLSVDIKQINLSDIDENMLPGALLDIQEDFVNIKQIRSSDLIFRCSLKYQNIETIAFARTKKKARANASFGMAIYLKILKPSDTLPICMFQFLKEYIKQHTKPKITWSSIKNVSYKCDMIYDSKHISAEGKSKKDAKEAVCKSMLNLIVNGDNHCN</sequence>
<dbReference type="KEGG" id="vg:4179103"/>
<organism evidence="2 3">
    <name type="scientific">Neodiprion abietis nucleopolyhedrovirus</name>
    <dbReference type="NCBI Taxonomy" id="204507"/>
    <lineage>
        <taxon>Viruses</taxon>
        <taxon>Viruses incertae sedis</taxon>
        <taxon>Naldaviricetes</taxon>
        <taxon>Lefavirales</taxon>
        <taxon>Baculoviridae</taxon>
        <taxon>Gammabaculovirus</taxon>
        <taxon>Gammabaculovirus neabietis</taxon>
    </lineage>
</organism>
<dbReference type="SUPFAM" id="SSF54768">
    <property type="entry name" value="dsRNA-binding domain-like"/>
    <property type="match status" value="2"/>
</dbReference>
<protein>
    <recommendedName>
        <fullName evidence="1">DRBM domain-containing protein</fullName>
    </recommendedName>
</protein>
<dbReference type="InterPro" id="IPR014720">
    <property type="entry name" value="dsRBD_dom"/>
</dbReference>